<name>A0A3M7M136_9PLEO</name>
<dbReference type="InterPro" id="IPR016166">
    <property type="entry name" value="FAD-bd_PCMH"/>
</dbReference>
<dbReference type="Pfam" id="PF01565">
    <property type="entry name" value="FAD_binding_4"/>
    <property type="match status" value="1"/>
</dbReference>
<dbReference type="InterPro" id="IPR036318">
    <property type="entry name" value="FAD-bd_PCMH-like_sf"/>
</dbReference>
<keyword evidence="3" id="KW-0274">FAD</keyword>
<organism evidence="7 8">
    <name type="scientific">Pyrenophora seminiperda CCB06</name>
    <dbReference type="NCBI Taxonomy" id="1302712"/>
    <lineage>
        <taxon>Eukaryota</taxon>
        <taxon>Fungi</taxon>
        <taxon>Dikarya</taxon>
        <taxon>Ascomycota</taxon>
        <taxon>Pezizomycotina</taxon>
        <taxon>Dothideomycetes</taxon>
        <taxon>Pleosporomycetidae</taxon>
        <taxon>Pleosporales</taxon>
        <taxon>Pleosporineae</taxon>
        <taxon>Pleosporaceae</taxon>
        <taxon>Pyrenophora</taxon>
    </lineage>
</organism>
<dbReference type="InterPro" id="IPR016169">
    <property type="entry name" value="FAD-bd_PCMH_sub2"/>
</dbReference>
<sequence length="557" mass="59413">MVILSRMKTAFLLGALIVAVSAQPSTFEPADFNVTEALISNGVNVSAIPELAGLAERSDLSGCSIAASTQLMSDSPLQLVKTFLFIYGSNKVLSEGSTTYKAFTNSYWSALQGGVDPQCVFKPTNTIEVSSLVLISRLTQCPFAVKGGGHAAFAGASSIAGGITVSMERMNQVAVSKDKKYASVGPGNRWVDVYQELDKSGVNVVGGRMAPVGVPGLVLGGGISFLSNKRGWACDNIAAYEVVTACGLVVTATPKDYPDLYWALRGGGNNFGIVTNFKMDAFPLGKMWGGQRIFTENNFPAVLDAIYNFATVGSSKDLDAAEIVSFGSLPSLGNIAIVQTHYAQPIANASVFADINALKPVSDDTAISYLSELTIKMNGGSPNDTLGSLQTYWDATFHVDRELFTFLVNTFYTLLPDVQNLEGSFPTISIQAITEGQLNGMQKNGGNALGLTPSNGPIFIMNMSASFAKAADEAAFLRFFSTIIKKVKAEAMKRGVDNEYIYMNYASQFMDPIASYGAANQQKLVAISKKYDPAQVFQTLVPGYFKLAKGAPNPDMP</sequence>
<evidence type="ECO:0000313" key="7">
    <source>
        <dbReference type="EMBL" id="RMZ68227.1"/>
    </source>
</evidence>
<dbReference type="PANTHER" id="PTHR42973">
    <property type="entry name" value="BINDING OXIDOREDUCTASE, PUTATIVE (AFU_ORTHOLOGUE AFUA_1G17690)-RELATED"/>
    <property type="match status" value="1"/>
</dbReference>
<evidence type="ECO:0000256" key="4">
    <source>
        <dbReference type="ARBA" id="ARBA00023002"/>
    </source>
</evidence>
<evidence type="ECO:0000256" key="5">
    <source>
        <dbReference type="SAM" id="SignalP"/>
    </source>
</evidence>
<dbReference type="Gene3D" id="3.30.465.10">
    <property type="match status" value="1"/>
</dbReference>
<evidence type="ECO:0000256" key="3">
    <source>
        <dbReference type="ARBA" id="ARBA00022827"/>
    </source>
</evidence>
<keyword evidence="4" id="KW-0560">Oxidoreductase</keyword>
<evidence type="ECO:0000256" key="1">
    <source>
        <dbReference type="ARBA" id="ARBA00005466"/>
    </source>
</evidence>
<dbReference type="AlphaFoldDB" id="A0A3M7M136"/>
<dbReference type="Proteomes" id="UP000265663">
    <property type="component" value="Unassembled WGS sequence"/>
</dbReference>
<dbReference type="EMBL" id="KE747814">
    <property type="protein sequence ID" value="RMZ68227.1"/>
    <property type="molecule type" value="Genomic_DNA"/>
</dbReference>
<dbReference type="GO" id="GO:0016491">
    <property type="term" value="F:oxidoreductase activity"/>
    <property type="evidence" value="ECO:0007669"/>
    <property type="project" value="UniProtKB-KW"/>
</dbReference>
<dbReference type="GO" id="GO:0071949">
    <property type="term" value="F:FAD binding"/>
    <property type="evidence" value="ECO:0007669"/>
    <property type="project" value="InterPro"/>
</dbReference>
<evidence type="ECO:0000259" key="6">
    <source>
        <dbReference type="PROSITE" id="PS51387"/>
    </source>
</evidence>
<feature type="chain" id="PRO_5018235314" evidence="5">
    <location>
        <begin position="23"/>
        <end position="557"/>
    </location>
</feature>
<dbReference type="InterPro" id="IPR050416">
    <property type="entry name" value="FAD-linked_Oxidoreductase"/>
</dbReference>
<dbReference type="SUPFAM" id="SSF56176">
    <property type="entry name" value="FAD-binding/transporter-associated domain-like"/>
    <property type="match status" value="1"/>
</dbReference>
<comment type="similarity">
    <text evidence="1">Belongs to the oxygen-dependent FAD-linked oxidoreductase family.</text>
</comment>
<gene>
    <name evidence="7" type="ORF">GMOD_00004438</name>
</gene>
<evidence type="ECO:0000256" key="2">
    <source>
        <dbReference type="ARBA" id="ARBA00022630"/>
    </source>
</evidence>
<feature type="domain" description="FAD-binding PCMH-type" evidence="6">
    <location>
        <begin position="113"/>
        <end position="284"/>
    </location>
</feature>
<dbReference type="OrthoDB" id="2151789at2759"/>
<keyword evidence="8" id="KW-1185">Reference proteome</keyword>
<feature type="signal peptide" evidence="5">
    <location>
        <begin position="1"/>
        <end position="22"/>
    </location>
</feature>
<accession>A0A3M7M136</accession>
<dbReference type="InterPro" id="IPR006094">
    <property type="entry name" value="Oxid_FAD_bind_N"/>
</dbReference>
<evidence type="ECO:0000313" key="8">
    <source>
        <dbReference type="Proteomes" id="UP000265663"/>
    </source>
</evidence>
<protein>
    <submittedName>
        <fullName evidence="7">Fad binding domain-containing</fullName>
    </submittedName>
</protein>
<reference evidence="7 8" key="1">
    <citation type="journal article" date="2014" name="PLoS ONE">
        <title>De novo Genome Assembly of the Fungal Plant Pathogen Pyrenophora semeniperda.</title>
        <authorList>
            <person name="Soliai M.M."/>
            <person name="Meyer S.E."/>
            <person name="Udall J.A."/>
            <person name="Elzinga D.E."/>
            <person name="Hermansen R.A."/>
            <person name="Bodily P.M."/>
            <person name="Hart A.A."/>
            <person name="Coleman C.E."/>
        </authorList>
    </citation>
    <scope>NUCLEOTIDE SEQUENCE [LARGE SCALE GENOMIC DNA]</scope>
    <source>
        <strain evidence="7 8">CCB06</strain>
        <tissue evidence="7">Mycelium</tissue>
    </source>
</reference>
<dbReference type="PANTHER" id="PTHR42973:SF34">
    <property type="entry name" value="FAD BINDING DOMAIN PROTEIN (AFU_ORTHOLOGUE AFUA_3G02770)"/>
    <property type="match status" value="1"/>
</dbReference>
<keyword evidence="5" id="KW-0732">Signal</keyword>
<keyword evidence="2" id="KW-0285">Flavoprotein</keyword>
<dbReference type="PROSITE" id="PS51387">
    <property type="entry name" value="FAD_PCMH"/>
    <property type="match status" value="1"/>
</dbReference>
<proteinExistence type="inferred from homology"/>